<reference evidence="1 2" key="1">
    <citation type="submission" date="2023-08" db="EMBL/GenBank/DDBJ databases">
        <title>Black Yeasts Isolated from many extreme environments.</title>
        <authorList>
            <person name="Coleine C."/>
            <person name="Stajich J.E."/>
            <person name="Selbmann L."/>
        </authorList>
    </citation>
    <scope>NUCLEOTIDE SEQUENCE [LARGE SCALE GENOMIC DNA]</scope>
    <source>
        <strain evidence="1 2">CCFEE 5885</strain>
    </source>
</reference>
<name>A0ABR0JXV7_9EURO</name>
<accession>A0ABR0JXV7</accession>
<organism evidence="1 2">
    <name type="scientific">Lithohypha guttulata</name>
    <dbReference type="NCBI Taxonomy" id="1690604"/>
    <lineage>
        <taxon>Eukaryota</taxon>
        <taxon>Fungi</taxon>
        <taxon>Dikarya</taxon>
        <taxon>Ascomycota</taxon>
        <taxon>Pezizomycotina</taxon>
        <taxon>Eurotiomycetes</taxon>
        <taxon>Chaetothyriomycetidae</taxon>
        <taxon>Chaetothyriales</taxon>
        <taxon>Trichomeriaceae</taxon>
        <taxon>Lithohypha</taxon>
    </lineage>
</organism>
<evidence type="ECO:0000313" key="1">
    <source>
        <dbReference type="EMBL" id="KAK5079594.1"/>
    </source>
</evidence>
<dbReference type="SUPFAM" id="SSF54427">
    <property type="entry name" value="NTF2-like"/>
    <property type="match status" value="1"/>
</dbReference>
<comment type="caution">
    <text evidence="1">The sequence shown here is derived from an EMBL/GenBank/DDBJ whole genome shotgun (WGS) entry which is preliminary data.</text>
</comment>
<evidence type="ECO:0000313" key="2">
    <source>
        <dbReference type="Proteomes" id="UP001345013"/>
    </source>
</evidence>
<keyword evidence="2" id="KW-1185">Reference proteome</keyword>
<dbReference type="Proteomes" id="UP001345013">
    <property type="component" value="Unassembled WGS sequence"/>
</dbReference>
<protein>
    <submittedName>
        <fullName evidence="1">Uncharacterized protein</fullName>
    </submittedName>
</protein>
<sequence length="149" mass="16753">MADNLAQKRQHLIRAAQSSIQALAEKKPPDVIFSFFPAHIIIHEHGLQQLAPFLGREYRGIQGAEEYFTVLASTIALENGRLVGTFADPEELKVSVKGEATFTWTSTGQSWDEVWTSLLEFDHEYKIKMYEIWASPGAAYLASKGLLNR</sequence>
<dbReference type="InterPro" id="IPR032710">
    <property type="entry name" value="NTF2-like_dom_sf"/>
</dbReference>
<dbReference type="EMBL" id="JAVRRG010000183">
    <property type="protein sequence ID" value="KAK5079594.1"/>
    <property type="molecule type" value="Genomic_DNA"/>
</dbReference>
<dbReference type="Gene3D" id="3.10.450.50">
    <property type="match status" value="1"/>
</dbReference>
<proteinExistence type="predicted"/>
<gene>
    <name evidence="1" type="ORF">LTR24_009127</name>
</gene>